<dbReference type="AlphaFoldDB" id="A0A6I8WC42"/>
<sequence>MTSHPWLLLSMLALAATVRSQEYHYQRPQVPFSEVSARHQQPAKYVVQTLGPNSRTYALESHLAPSVYENHQTVVVRAQRGQQNQLGYGYQGPQQQQQQQQYVAPQQQFQQQQYVAHQQQQYVAPQLNMQYLAPQPVQQPELHYSTYRNPLLGSGSYQQFSSALAAPLSTQALAPPAPPAPLNYYQPQAQPQPQNQAIAQYQGVPQPAAQYLPQPQNLAPQRLYFANPHPYATVTLPSGQQVLDAGHGSGVPPTAVLNKLLTSTGLTEPAPRKGDQVAQSESASLDGYDYKQTASGDTREYQRYVTNCQPNGQCQQQILSPGQVDPGHKQLLQDIRAVAHAHIEGCTKSPAIYVPPGAAQNGQGQLRPRNRRTYERKEELIERHPFN</sequence>
<organism evidence="3 4">
    <name type="scientific">Drosophila pseudoobscura pseudoobscura</name>
    <name type="common">Fruit fly</name>
    <dbReference type="NCBI Taxonomy" id="46245"/>
    <lineage>
        <taxon>Eukaryota</taxon>
        <taxon>Metazoa</taxon>
        <taxon>Ecdysozoa</taxon>
        <taxon>Arthropoda</taxon>
        <taxon>Hexapoda</taxon>
        <taxon>Insecta</taxon>
        <taxon>Pterygota</taxon>
        <taxon>Neoptera</taxon>
        <taxon>Endopterygota</taxon>
        <taxon>Diptera</taxon>
        <taxon>Brachycera</taxon>
        <taxon>Muscomorpha</taxon>
        <taxon>Ephydroidea</taxon>
        <taxon>Drosophilidae</taxon>
        <taxon>Drosophila</taxon>
        <taxon>Sophophora</taxon>
    </lineage>
</organism>
<feature type="compositionally biased region" description="Low complexity" evidence="1">
    <location>
        <begin position="182"/>
        <end position="195"/>
    </location>
</feature>
<name>A0A6I8WC42_DROPS</name>
<protein>
    <submittedName>
        <fullName evidence="4">Transcription factor SPT20 homolog</fullName>
    </submittedName>
</protein>
<evidence type="ECO:0000313" key="4">
    <source>
        <dbReference type="RefSeq" id="XP_033240129.1"/>
    </source>
</evidence>
<feature type="region of interest" description="Disordered" evidence="1">
    <location>
        <begin position="171"/>
        <end position="195"/>
    </location>
</feature>
<dbReference type="InParanoid" id="A0A6I8WC42"/>
<dbReference type="Proteomes" id="UP000001819">
    <property type="component" value="Chromosome 2"/>
</dbReference>
<evidence type="ECO:0000313" key="3">
    <source>
        <dbReference type="Proteomes" id="UP000001819"/>
    </source>
</evidence>
<feature type="signal peptide" evidence="2">
    <location>
        <begin position="1"/>
        <end position="20"/>
    </location>
</feature>
<reference evidence="4" key="2">
    <citation type="submission" date="2025-08" db="UniProtKB">
        <authorList>
            <consortium name="RefSeq"/>
        </authorList>
    </citation>
    <scope>IDENTIFICATION</scope>
    <source>
        <strain evidence="4">MV-25-SWS-2005</strain>
        <tissue evidence="4">Whole body</tissue>
    </source>
</reference>
<dbReference type="KEGG" id="dpo:4801473"/>
<accession>A0A6I8WC42</accession>
<gene>
    <name evidence="4" type="primary">LOC4801473</name>
</gene>
<dbReference type="RefSeq" id="XP_033240129.1">
    <property type="nucleotide sequence ID" value="XM_033384238.1"/>
</dbReference>
<evidence type="ECO:0000256" key="1">
    <source>
        <dbReference type="SAM" id="MobiDB-lite"/>
    </source>
</evidence>
<keyword evidence="3" id="KW-1185">Reference proteome</keyword>
<reference evidence="3" key="1">
    <citation type="submission" date="2024-06" db="UniProtKB">
        <authorList>
            <consortium name="RefSeq"/>
        </authorList>
    </citation>
    <scope>NUCLEOTIDE SEQUENCE [LARGE SCALE GENOMIC DNA]</scope>
    <source>
        <strain evidence="3">MV2-25</strain>
    </source>
</reference>
<keyword evidence="2" id="KW-0732">Signal</keyword>
<feature type="region of interest" description="Disordered" evidence="1">
    <location>
        <begin position="266"/>
        <end position="291"/>
    </location>
</feature>
<feature type="chain" id="PRO_5026247826" evidence="2">
    <location>
        <begin position="21"/>
        <end position="387"/>
    </location>
</feature>
<evidence type="ECO:0000256" key="2">
    <source>
        <dbReference type="SAM" id="SignalP"/>
    </source>
</evidence>
<proteinExistence type="predicted"/>